<keyword evidence="7" id="KW-1185">Reference proteome</keyword>
<dbReference type="CDD" id="cd00067">
    <property type="entry name" value="GAL4"/>
    <property type="match status" value="1"/>
</dbReference>
<dbReference type="PROSITE" id="PS00463">
    <property type="entry name" value="ZN2_CY6_FUNGAL_1"/>
    <property type="match status" value="1"/>
</dbReference>
<gene>
    <name evidence="6" type="ORF">BDU57DRAFT_143526</name>
</gene>
<evidence type="ECO:0000256" key="2">
    <source>
        <dbReference type="ARBA" id="ARBA00022723"/>
    </source>
</evidence>
<feature type="compositionally biased region" description="Polar residues" evidence="4">
    <location>
        <begin position="76"/>
        <end position="98"/>
    </location>
</feature>
<feature type="compositionally biased region" description="Basic and acidic residues" evidence="4">
    <location>
        <begin position="11"/>
        <end position="21"/>
    </location>
</feature>
<protein>
    <recommendedName>
        <fullName evidence="5">Zn(2)-C6 fungal-type domain-containing protein</fullName>
    </recommendedName>
</protein>
<keyword evidence="3" id="KW-0539">Nucleus</keyword>
<dbReference type="EMBL" id="ML979133">
    <property type="protein sequence ID" value="KAF1919497.1"/>
    <property type="molecule type" value="Genomic_DNA"/>
</dbReference>
<dbReference type="SMART" id="SM00066">
    <property type="entry name" value="GAL4"/>
    <property type="match status" value="1"/>
</dbReference>
<dbReference type="InterPro" id="IPR001138">
    <property type="entry name" value="Zn2Cys6_DnaBD"/>
</dbReference>
<feature type="domain" description="Zn(2)-C6 fungal-type" evidence="5">
    <location>
        <begin position="33"/>
        <end position="65"/>
    </location>
</feature>
<dbReference type="PANTHER" id="PTHR31001:SF40">
    <property type="entry name" value="ZN(II)2CYS6 TRANSCRIPTION FACTOR (EUROFUNG)"/>
    <property type="match status" value="1"/>
</dbReference>
<feature type="region of interest" description="Disordered" evidence="4">
    <location>
        <begin position="1"/>
        <end position="23"/>
    </location>
</feature>
<organism evidence="6 7">
    <name type="scientific">Ampelomyces quisqualis</name>
    <name type="common">Powdery mildew agent</name>
    <dbReference type="NCBI Taxonomy" id="50730"/>
    <lineage>
        <taxon>Eukaryota</taxon>
        <taxon>Fungi</taxon>
        <taxon>Dikarya</taxon>
        <taxon>Ascomycota</taxon>
        <taxon>Pezizomycotina</taxon>
        <taxon>Dothideomycetes</taxon>
        <taxon>Pleosporomycetidae</taxon>
        <taxon>Pleosporales</taxon>
        <taxon>Pleosporineae</taxon>
        <taxon>Phaeosphaeriaceae</taxon>
        <taxon>Ampelomyces</taxon>
    </lineage>
</organism>
<evidence type="ECO:0000313" key="7">
    <source>
        <dbReference type="Proteomes" id="UP000800096"/>
    </source>
</evidence>
<dbReference type="GO" id="GO:0000981">
    <property type="term" value="F:DNA-binding transcription factor activity, RNA polymerase II-specific"/>
    <property type="evidence" value="ECO:0007669"/>
    <property type="project" value="InterPro"/>
</dbReference>
<dbReference type="GO" id="GO:0003677">
    <property type="term" value="F:DNA binding"/>
    <property type="evidence" value="ECO:0007669"/>
    <property type="project" value="InterPro"/>
</dbReference>
<evidence type="ECO:0000256" key="4">
    <source>
        <dbReference type="SAM" id="MobiDB-lite"/>
    </source>
</evidence>
<name>A0A6A5R063_AMPQU</name>
<dbReference type="SUPFAM" id="SSF57701">
    <property type="entry name" value="Zn2/Cys6 DNA-binding domain"/>
    <property type="match status" value="1"/>
</dbReference>
<evidence type="ECO:0000256" key="1">
    <source>
        <dbReference type="ARBA" id="ARBA00004123"/>
    </source>
</evidence>
<sequence length="750" mass="84235">MVRTGNLFPARLRESHQDKRQNTNFRRNGKLQACEPCRKGKMRCDHMMPICGRCTKRSKPDQCVYHPAPLTKAPSPHNTNSDQSSSRVNSFGTAYQSPSARESTCDTVYHGAKRVKRADTFQPVADLPRQAESQGPVALEDLSRSLLDHGARKDTLGLDDSAGFINHSAVLAEHELSIGIQPPNTDVASTPRVSQGQIDRGAAVLTLLRNLSTIEKYIDKWFSFAGGIVVIEPMVKIYLEGLRSTWHRALESQKPADLRMMSEQVWENTLRPVSRILNRHTTPREFCANVTGAFLRWEVVGIIVTLVSLVAQSLKDGDPVFCSHDDAPVDRALHALKMHNASEMCVQFCDDVGVLNDLYLWLLYENTIAYCSMRSKGSYENSKKNSHLTNALLSCNLHQEIKVDEKTPLFMAELRKRLFICAYDGDKYTAAFIGRPPKLTRHYCLLQLPVDLTDAQTMSDGLELEAAVDGLDEEGWNQQGTVQRSTFARLSATNALITEEILEISLGHLTQHETVRRAAEIEARTNKYWEELPEFLRIDVENPWSLQHSPLELLFLVLIRLNHLDHHFMLQRTLSKKGHFGSTTPNINLLSVCSDIFNFVVRLVDNKDHFRDFQIDFVQILTKHGIPAAAVLAVELLHQEHHLNSASALAYPLNRSDTIQGLSVFVSCLGTVRPDTSGHESCNRGRKFLKTILDMILGPGPVPTQSPPTAESTIDDQMFGAPLSRPGSDGDFMKWLESMEWDQDNCISFN</sequence>
<proteinExistence type="predicted"/>
<comment type="subcellular location">
    <subcellularLocation>
        <location evidence="1">Nucleus</location>
    </subcellularLocation>
</comment>
<accession>A0A6A5R063</accession>
<evidence type="ECO:0000256" key="3">
    <source>
        <dbReference type="ARBA" id="ARBA00023242"/>
    </source>
</evidence>
<dbReference type="InterPro" id="IPR007219">
    <property type="entry name" value="XnlR_reg_dom"/>
</dbReference>
<reference evidence="6" key="1">
    <citation type="journal article" date="2020" name="Stud. Mycol.">
        <title>101 Dothideomycetes genomes: a test case for predicting lifestyles and emergence of pathogens.</title>
        <authorList>
            <person name="Haridas S."/>
            <person name="Albert R."/>
            <person name="Binder M."/>
            <person name="Bloem J."/>
            <person name="Labutti K."/>
            <person name="Salamov A."/>
            <person name="Andreopoulos B."/>
            <person name="Baker S."/>
            <person name="Barry K."/>
            <person name="Bills G."/>
            <person name="Bluhm B."/>
            <person name="Cannon C."/>
            <person name="Castanera R."/>
            <person name="Culley D."/>
            <person name="Daum C."/>
            <person name="Ezra D."/>
            <person name="Gonzalez J."/>
            <person name="Henrissat B."/>
            <person name="Kuo A."/>
            <person name="Liang C."/>
            <person name="Lipzen A."/>
            <person name="Lutzoni F."/>
            <person name="Magnuson J."/>
            <person name="Mondo S."/>
            <person name="Nolan M."/>
            <person name="Ohm R."/>
            <person name="Pangilinan J."/>
            <person name="Park H.-J."/>
            <person name="Ramirez L."/>
            <person name="Alfaro M."/>
            <person name="Sun H."/>
            <person name="Tritt A."/>
            <person name="Yoshinaga Y."/>
            <person name="Zwiers L.-H."/>
            <person name="Turgeon B."/>
            <person name="Goodwin S."/>
            <person name="Spatafora J."/>
            <person name="Crous P."/>
            <person name="Grigoriev I."/>
        </authorList>
    </citation>
    <scope>NUCLEOTIDE SEQUENCE</scope>
    <source>
        <strain evidence="6">HMLAC05119</strain>
    </source>
</reference>
<feature type="region of interest" description="Disordered" evidence="4">
    <location>
        <begin position="65"/>
        <end position="98"/>
    </location>
</feature>
<dbReference type="Pfam" id="PF04082">
    <property type="entry name" value="Fungal_trans"/>
    <property type="match status" value="1"/>
</dbReference>
<dbReference type="AlphaFoldDB" id="A0A6A5R063"/>
<dbReference type="GO" id="GO:0006351">
    <property type="term" value="P:DNA-templated transcription"/>
    <property type="evidence" value="ECO:0007669"/>
    <property type="project" value="InterPro"/>
</dbReference>
<dbReference type="Pfam" id="PF00172">
    <property type="entry name" value="Zn_clus"/>
    <property type="match status" value="1"/>
</dbReference>
<dbReference type="GO" id="GO:0005634">
    <property type="term" value="C:nucleus"/>
    <property type="evidence" value="ECO:0007669"/>
    <property type="project" value="UniProtKB-SubCell"/>
</dbReference>
<dbReference type="InterPro" id="IPR050613">
    <property type="entry name" value="Sec_Metabolite_Reg"/>
</dbReference>
<keyword evidence="2" id="KW-0479">Metal-binding</keyword>
<dbReference type="PANTHER" id="PTHR31001">
    <property type="entry name" value="UNCHARACTERIZED TRANSCRIPTIONAL REGULATORY PROTEIN"/>
    <property type="match status" value="1"/>
</dbReference>
<dbReference type="PROSITE" id="PS50048">
    <property type="entry name" value="ZN2_CY6_FUNGAL_2"/>
    <property type="match status" value="1"/>
</dbReference>
<dbReference type="Proteomes" id="UP000800096">
    <property type="component" value="Unassembled WGS sequence"/>
</dbReference>
<dbReference type="CDD" id="cd12148">
    <property type="entry name" value="fungal_TF_MHR"/>
    <property type="match status" value="1"/>
</dbReference>
<evidence type="ECO:0000313" key="6">
    <source>
        <dbReference type="EMBL" id="KAF1919497.1"/>
    </source>
</evidence>
<evidence type="ECO:0000259" key="5">
    <source>
        <dbReference type="PROSITE" id="PS50048"/>
    </source>
</evidence>
<dbReference type="GO" id="GO:0008270">
    <property type="term" value="F:zinc ion binding"/>
    <property type="evidence" value="ECO:0007669"/>
    <property type="project" value="InterPro"/>
</dbReference>
<dbReference type="OrthoDB" id="4898680at2759"/>
<dbReference type="Gene3D" id="4.10.240.10">
    <property type="entry name" value="Zn(2)-C6 fungal-type DNA-binding domain"/>
    <property type="match status" value="1"/>
</dbReference>
<dbReference type="InterPro" id="IPR036864">
    <property type="entry name" value="Zn2-C6_fun-type_DNA-bd_sf"/>
</dbReference>